<evidence type="ECO:0000313" key="9">
    <source>
        <dbReference type="Proteomes" id="UP001500979"/>
    </source>
</evidence>
<evidence type="ECO:0000256" key="7">
    <source>
        <dbReference type="SAM" id="Phobius"/>
    </source>
</evidence>
<feature type="transmembrane region" description="Helical" evidence="7">
    <location>
        <begin position="426"/>
        <end position="445"/>
    </location>
</feature>
<dbReference type="RefSeq" id="WP_344686330.1">
    <property type="nucleotide sequence ID" value="NZ_BAAAUX010000045.1"/>
</dbReference>
<protein>
    <submittedName>
        <fullName evidence="8">FtsW/RodA/SpoVE family cell cycle protein</fullName>
    </submittedName>
</protein>
<keyword evidence="2 7" id="KW-0812">Transmembrane</keyword>
<accession>A0ABN3VQJ3</accession>
<keyword evidence="9" id="KW-1185">Reference proteome</keyword>
<dbReference type="PANTHER" id="PTHR30474">
    <property type="entry name" value="CELL CYCLE PROTEIN"/>
    <property type="match status" value="1"/>
</dbReference>
<evidence type="ECO:0000256" key="5">
    <source>
        <dbReference type="ARBA" id="ARBA00023136"/>
    </source>
</evidence>
<dbReference type="InterPro" id="IPR001182">
    <property type="entry name" value="FtsW/RodA"/>
</dbReference>
<gene>
    <name evidence="8" type="ORF">GCM10010470_66220</name>
</gene>
<reference evidence="8 9" key="1">
    <citation type="journal article" date="2019" name="Int. J. Syst. Evol. Microbiol.">
        <title>The Global Catalogue of Microorganisms (GCM) 10K type strain sequencing project: providing services to taxonomists for standard genome sequencing and annotation.</title>
        <authorList>
            <consortium name="The Broad Institute Genomics Platform"/>
            <consortium name="The Broad Institute Genome Sequencing Center for Infectious Disease"/>
            <person name="Wu L."/>
            <person name="Ma J."/>
        </authorList>
    </citation>
    <scope>NUCLEOTIDE SEQUENCE [LARGE SCALE GENOMIC DNA]</scope>
    <source>
        <strain evidence="8 9">JCM 9383</strain>
    </source>
</reference>
<feature type="region of interest" description="Disordered" evidence="6">
    <location>
        <begin position="454"/>
        <end position="479"/>
    </location>
</feature>
<feature type="compositionally biased region" description="Basic and acidic residues" evidence="6">
    <location>
        <begin position="470"/>
        <end position="479"/>
    </location>
</feature>
<feature type="transmembrane region" description="Helical" evidence="7">
    <location>
        <begin position="185"/>
        <end position="206"/>
    </location>
</feature>
<keyword evidence="4 7" id="KW-1133">Transmembrane helix</keyword>
<comment type="subcellular location">
    <subcellularLocation>
        <location evidence="1">Membrane</location>
        <topology evidence="1">Multi-pass membrane protein</topology>
    </subcellularLocation>
</comment>
<organism evidence="8 9">
    <name type="scientific">Saccharopolyspora taberi</name>
    <dbReference type="NCBI Taxonomy" id="60895"/>
    <lineage>
        <taxon>Bacteria</taxon>
        <taxon>Bacillati</taxon>
        <taxon>Actinomycetota</taxon>
        <taxon>Actinomycetes</taxon>
        <taxon>Pseudonocardiales</taxon>
        <taxon>Pseudonocardiaceae</taxon>
        <taxon>Saccharopolyspora</taxon>
    </lineage>
</organism>
<feature type="transmembrane region" description="Helical" evidence="7">
    <location>
        <begin position="351"/>
        <end position="376"/>
    </location>
</feature>
<evidence type="ECO:0000256" key="6">
    <source>
        <dbReference type="SAM" id="MobiDB-lite"/>
    </source>
</evidence>
<evidence type="ECO:0000256" key="4">
    <source>
        <dbReference type="ARBA" id="ARBA00022989"/>
    </source>
</evidence>
<feature type="transmembrane region" description="Helical" evidence="7">
    <location>
        <begin position="59"/>
        <end position="76"/>
    </location>
</feature>
<sequence>MSQPAPAAGKPSLTGLNRIPRPATRRGTELFMLICSAVIVTIAIMLVQISQEQTLSRELLYYGAAFLALFGTAHVAVRRWAPYADPLILPLVSLINGLGLVVLHRIDFAEVSGSPFTGKQIAYATVGVALFIVVLALIKDHRTLARYSFTCGFVGLALLALPGLLPSSISEANGAKLWIRLGPLGQIQPGEFAKILLMIFFASFLVSKRELFTTAGKRFLGVDWPRPRDLMPVIFAWLLSIGVLVLEKDLGTSLLFFGMVLVMLYISTERAVWVGIGLSMFAIGAVIAFNLFTHVQERVNTWLDPMTIPSDDYDPGFQLRNALFGMASGGIGGAGLGGGEPKLTPVRESDFILTLIGEELGLVGLMALLMVYLLLVMRGLRSALAVRDSFGKLFGGGLAFAICMQLFVVAGGSTGLIPMTGLTAPFLAYGGSSLLANYILIALLLRISDAARRPQTPAKPKPKQAPIAEAHTELVERPR</sequence>
<evidence type="ECO:0000256" key="1">
    <source>
        <dbReference type="ARBA" id="ARBA00004141"/>
    </source>
</evidence>
<comment type="caution">
    <text evidence="8">The sequence shown here is derived from an EMBL/GenBank/DDBJ whole genome shotgun (WGS) entry which is preliminary data.</text>
</comment>
<dbReference type="EMBL" id="BAAAUX010000045">
    <property type="protein sequence ID" value="GAA2821704.1"/>
    <property type="molecule type" value="Genomic_DNA"/>
</dbReference>
<proteinExistence type="predicted"/>
<keyword evidence="5 7" id="KW-0472">Membrane</keyword>
<feature type="transmembrane region" description="Helical" evidence="7">
    <location>
        <begin position="30"/>
        <end position="47"/>
    </location>
</feature>
<evidence type="ECO:0000313" key="8">
    <source>
        <dbReference type="EMBL" id="GAA2821704.1"/>
    </source>
</evidence>
<dbReference type="Proteomes" id="UP001500979">
    <property type="component" value="Unassembled WGS sequence"/>
</dbReference>
<feature type="transmembrane region" description="Helical" evidence="7">
    <location>
        <begin position="145"/>
        <end position="165"/>
    </location>
</feature>
<evidence type="ECO:0000256" key="2">
    <source>
        <dbReference type="ARBA" id="ARBA00022692"/>
    </source>
</evidence>
<feature type="transmembrane region" description="Helical" evidence="7">
    <location>
        <begin position="88"/>
        <end position="106"/>
    </location>
</feature>
<name>A0ABN3VQJ3_9PSEU</name>
<keyword evidence="3" id="KW-0133">Cell shape</keyword>
<feature type="region of interest" description="Disordered" evidence="6">
    <location>
        <begin position="1"/>
        <end position="20"/>
    </location>
</feature>
<evidence type="ECO:0000256" key="3">
    <source>
        <dbReference type="ARBA" id="ARBA00022960"/>
    </source>
</evidence>
<dbReference type="PANTHER" id="PTHR30474:SF3">
    <property type="entry name" value="PEPTIDOGLYCAN GLYCOSYLTRANSFERASE RODA"/>
    <property type="match status" value="1"/>
</dbReference>
<dbReference type="Pfam" id="PF01098">
    <property type="entry name" value="FTSW_RODA_SPOVE"/>
    <property type="match status" value="1"/>
</dbReference>
<feature type="compositionally biased region" description="Low complexity" evidence="6">
    <location>
        <begin position="454"/>
        <end position="468"/>
    </location>
</feature>
<feature type="transmembrane region" description="Helical" evidence="7">
    <location>
        <begin position="121"/>
        <end position="138"/>
    </location>
</feature>
<feature type="transmembrane region" description="Helical" evidence="7">
    <location>
        <begin position="273"/>
        <end position="292"/>
    </location>
</feature>
<feature type="transmembrane region" description="Helical" evidence="7">
    <location>
        <begin position="397"/>
        <end position="420"/>
    </location>
</feature>